<dbReference type="InterPro" id="IPR029151">
    <property type="entry name" value="Sensor-like_sf"/>
</dbReference>
<dbReference type="PROSITE" id="PS50887">
    <property type="entry name" value="GGDEF"/>
    <property type="match status" value="1"/>
</dbReference>
<dbReference type="Gene3D" id="3.30.450.20">
    <property type="entry name" value="PAS domain"/>
    <property type="match status" value="2"/>
</dbReference>
<dbReference type="Pfam" id="PF13426">
    <property type="entry name" value="PAS_9"/>
    <property type="match status" value="1"/>
</dbReference>
<dbReference type="InterPro" id="IPR035965">
    <property type="entry name" value="PAS-like_dom_sf"/>
</dbReference>
<sequence length="722" mass="81550">MATTDQTQLGLHQVLVQADPPKATGFRHPPFALQIGLMVIFVVGVAFTLLHFNSVMLNERLASRRFAELQVFSDRINEALMRQDASLQLISQFSVLPFQTDTHGLGTEIAATFLEQLQQKLSRFQTVALLDDDSHTLLQVGQNPQMAITRRELQQQRSQLDPNEVYSSQLFLDSNQLAAYQWLLAPLRDNPIGASSILAVVDISDLWEGFHTLSDNGILPLLLVDQQSHSMNLTDPSKPPPGTLGERFPELWHHMQDNSFGQFSQSPYHFVYIQVRPDNESPLFLLSYIDERTSKPVEARYKLQFYLGTLALIVILARLMWHRRYQQDHRQGRQRAESLAEQLYQSNQAAMIFDIHGHCLSANKELCHQLARPLNRLDGRRFRHLFDSDPLSIDMIWQLARSSGYWEGQLFQRGKSKTDLKVNLRLLTLSPNEQMVLLRIEESPHQREQALRLRHMTSLSDCASGLALLDMEQTILACNPALARITGQPQDKLPGRSWQRFLPLVNADMVKSLNQQLNTRGYWQGPLWLQRDDGDTVRCLANVQLGDTSGGDEPYQVISLTPIQDPALVQDIQAFAGFHRQKISKALAQLTPEIASLMVLDLSRHDQITSFADADAMLFLQHKLLSALQGALPKEAIIGNETHPSELHILLPGWDDSKATRLAANLLNLLKDTEMDQQLVIGVALCDGHSEWETLLAHAHSAVQRAKLTGQAYCQAFTRHSA</sequence>
<evidence type="ECO:0000259" key="9">
    <source>
        <dbReference type="PROSITE" id="PS50887"/>
    </source>
</evidence>
<dbReference type="SMART" id="SM00091">
    <property type="entry name" value="PAS"/>
    <property type="match status" value="2"/>
</dbReference>
<keyword evidence="8" id="KW-0472">Membrane</keyword>
<dbReference type="RefSeq" id="WP_345333772.1">
    <property type="nucleotide sequence ID" value="NZ_BAABJZ010000009.1"/>
</dbReference>
<keyword evidence="5" id="KW-0418">Kinase</keyword>
<feature type="transmembrane region" description="Helical" evidence="8">
    <location>
        <begin position="31"/>
        <end position="52"/>
    </location>
</feature>
<dbReference type="InterPro" id="IPR052155">
    <property type="entry name" value="Biofilm_reg_signaling"/>
</dbReference>
<evidence type="ECO:0000256" key="6">
    <source>
        <dbReference type="ARBA" id="ARBA00022840"/>
    </source>
</evidence>
<reference evidence="11" key="1">
    <citation type="journal article" date="2019" name="Int. J. Syst. Evol. Microbiol.">
        <title>The Global Catalogue of Microorganisms (GCM) 10K type strain sequencing project: providing services to taxonomists for standard genome sequencing and annotation.</title>
        <authorList>
            <consortium name="The Broad Institute Genomics Platform"/>
            <consortium name="The Broad Institute Genome Sequencing Center for Infectious Disease"/>
            <person name="Wu L."/>
            <person name="Ma J."/>
        </authorList>
    </citation>
    <scope>NUCLEOTIDE SEQUENCE [LARGE SCALE GENOMIC DNA]</scope>
    <source>
        <strain evidence="11">JCM 18401</strain>
    </source>
</reference>
<evidence type="ECO:0000256" key="1">
    <source>
        <dbReference type="ARBA" id="ARBA00004370"/>
    </source>
</evidence>
<evidence type="ECO:0000256" key="2">
    <source>
        <dbReference type="ARBA" id="ARBA00022553"/>
    </source>
</evidence>
<keyword evidence="3" id="KW-0808">Transferase</keyword>
<evidence type="ECO:0000256" key="4">
    <source>
        <dbReference type="ARBA" id="ARBA00022741"/>
    </source>
</evidence>
<dbReference type="InterPro" id="IPR000160">
    <property type="entry name" value="GGDEF_dom"/>
</dbReference>
<dbReference type="SUPFAM" id="SSF55785">
    <property type="entry name" value="PYP-like sensor domain (PAS domain)"/>
    <property type="match status" value="2"/>
</dbReference>
<organism evidence="10 11">
    <name type="scientific">Ferrimonas pelagia</name>
    <dbReference type="NCBI Taxonomy" id="1177826"/>
    <lineage>
        <taxon>Bacteria</taxon>
        <taxon>Pseudomonadati</taxon>
        <taxon>Pseudomonadota</taxon>
        <taxon>Gammaproteobacteria</taxon>
        <taxon>Alteromonadales</taxon>
        <taxon>Ferrimonadaceae</taxon>
        <taxon>Ferrimonas</taxon>
    </lineage>
</organism>
<dbReference type="InterPro" id="IPR000014">
    <property type="entry name" value="PAS"/>
</dbReference>
<proteinExistence type="predicted"/>
<keyword evidence="6" id="KW-0067">ATP-binding</keyword>
<keyword evidence="11" id="KW-1185">Reference proteome</keyword>
<keyword evidence="8" id="KW-0812">Transmembrane</keyword>
<keyword evidence="8" id="KW-1133">Transmembrane helix</keyword>
<dbReference type="EMBL" id="BAABJZ010000009">
    <property type="protein sequence ID" value="GAA4877592.1"/>
    <property type="molecule type" value="Genomic_DNA"/>
</dbReference>
<feature type="domain" description="GGDEF" evidence="9">
    <location>
        <begin position="593"/>
        <end position="719"/>
    </location>
</feature>
<evidence type="ECO:0000313" key="11">
    <source>
        <dbReference type="Proteomes" id="UP001499988"/>
    </source>
</evidence>
<comment type="subcellular location">
    <subcellularLocation>
        <location evidence="1">Membrane</location>
    </subcellularLocation>
</comment>
<dbReference type="InterPro" id="IPR043128">
    <property type="entry name" value="Rev_trsase/Diguanyl_cyclase"/>
</dbReference>
<dbReference type="PANTHER" id="PTHR44757">
    <property type="entry name" value="DIGUANYLATE CYCLASE DGCP"/>
    <property type="match status" value="1"/>
</dbReference>
<dbReference type="Proteomes" id="UP001499988">
    <property type="component" value="Unassembled WGS sequence"/>
</dbReference>
<keyword evidence="4" id="KW-0547">Nucleotide-binding</keyword>
<dbReference type="CDD" id="cd00130">
    <property type="entry name" value="PAS"/>
    <property type="match status" value="1"/>
</dbReference>
<accession>A0ABP9EH71</accession>
<dbReference type="PANTHER" id="PTHR44757:SF2">
    <property type="entry name" value="BIOFILM ARCHITECTURE MAINTENANCE PROTEIN MBAA"/>
    <property type="match status" value="1"/>
</dbReference>
<evidence type="ECO:0000256" key="7">
    <source>
        <dbReference type="ARBA" id="ARBA00023012"/>
    </source>
</evidence>
<gene>
    <name evidence="10" type="ORF">GCM10023333_08620</name>
</gene>
<name>A0ABP9EH71_9GAMM</name>
<evidence type="ECO:0000313" key="10">
    <source>
        <dbReference type="EMBL" id="GAA4877592.1"/>
    </source>
</evidence>
<feature type="transmembrane region" description="Helical" evidence="8">
    <location>
        <begin position="303"/>
        <end position="321"/>
    </location>
</feature>
<keyword evidence="7" id="KW-0902">Two-component regulatory system</keyword>
<comment type="caution">
    <text evidence="10">The sequence shown here is derived from an EMBL/GenBank/DDBJ whole genome shotgun (WGS) entry which is preliminary data.</text>
</comment>
<evidence type="ECO:0000256" key="3">
    <source>
        <dbReference type="ARBA" id="ARBA00022679"/>
    </source>
</evidence>
<dbReference type="SUPFAM" id="SSF103190">
    <property type="entry name" value="Sensory domain-like"/>
    <property type="match status" value="1"/>
</dbReference>
<dbReference type="Gene3D" id="3.30.70.270">
    <property type="match status" value="1"/>
</dbReference>
<dbReference type="NCBIfam" id="TIGR00229">
    <property type="entry name" value="sensory_box"/>
    <property type="match status" value="1"/>
</dbReference>
<evidence type="ECO:0000256" key="8">
    <source>
        <dbReference type="SAM" id="Phobius"/>
    </source>
</evidence>
<evidence type="ECO:0000256" key="5">
    <source>
        <dbReference type="ARBA" id="ARBA00022777"/>
    </source>
</evidence>
<dbReference type="InterPro" id="IPR029787">
    <property type="entry name" value="Nucleotide_cyclase"/>
</dbReference>
<dbReference type="SUPFAM" id="SSF55073">
    <property type="entry name" value="Nucleotide cyclase"/>
    <property type="match status" value="1"/>
</dbReference>
<keyword evidence="2" id="KW-0597">Phosphoprotein</keyword>
<protein>
    <recommendedName>
        <fullName evidence="9">GGDEF domain-containing protein</fullName>
    </recommendedName>
</protein>